<accession>A0A2T4ZD31</accession>
<evidence type="ECO:0000313" key="3">
    <source>
        <dbReference type="Proteomes" id="UP000241639"/>
    </source>
</evidence>
<keyword evidence="3" id="KW-1185">Reference proteome</keyword>
<proteinExistence type="predicted"/>
<dbReference type="EMBL" id="PZZP01000001">
    <property type="protein sequence ID" value="PTM59801.1"/>
    <property type="molecule type" value="Genomic_DNA"/>
</dbReference>
<reference evidence="2 3" key="1">
    <citation type="submission" date="2018-04" db="EMBL/GenBank/DDBJ databases">
        <title>Genomic Encyclopedia of Archaeal and Bacterial Type Strains, Phase II (KMG-II): from individual species to whole genera.</title>
        <authorList>
            <person name="Goeker M."/>
        </authorList>
    </citation>
    <scope>NUCLEOTIDE SEQUENCE [LARGE SCALE GENOMIC DNA]</scope>
    <source>
        <strain evidence="2 3">DSM 45169</strain>
    </source>
</reference>
<evidence type="ECO:0000256" key="1">
    <source>
        <dbReference type="SAM" id="MobiDB-lite"/>
    </source>
</evidence>
<name>A0A2T4ZD31_9BACL</name>
<feature type="region of interest" description="Disordered" evidence="1">
    <location>
        <begin position="1"/>
        <end position="29"/>
    </location>
</feature>
<organism evidence="2 3">
    <name type="scientific">Desmospora activa DSM 45169</name>
    <dbReference type="NCBI Taxonomy" id="1121389"/>
    <lineage>
        <taxon>Bacteria</taxon>
        <taxon>Bacillati</taxon>
        <taxon>Bacillota</taxon>
        <taxon>Bacilli</taxon>
        <taxon>Bacillales</taxon>
        <taxon>Thermoactinomycetaceae</taxon>
        <taxon>Desmospora</taxon>
    </lineage>
</organism>
<evidence type="ECO:0000313" key="2">
    <source>
        <dbReference type="EMBL" id="PTM59801.1"/>
    </source>
</evidence>
<sequence length="29" mass="3141">MIQPKGQMAFPEVQSSGKADAGVRWVKHG</sequence>
<dbReference type="AlphaFoldDB" id="A0A2T4ZD31"/>
<comment type="caution">
    <text evidence="2">The sequence shown here is derived from an EMBL/GenBank/DDBJ whole genome shotgun (WGS) entry which is preliminary data.</text>
</comment>
<dbReference type="Proteomes" id="UP000241639">
    <property type="component" value="Unassembled WGS sequence"/>
</dbReference>
<gene>
    <name evidence="2" type="ORF">C8J48_2433</name>
</gene>
<protein>
    <submittedName>
        <fullName evidence="2">Uncharacterized protein</fullName>
    </submittedName>
</protein>